<dbReference type="AlphaFoldDB" id="A0A2A2KYE1"/>
<proteinExistence type="predicted"/>
<dbReference type="Proteomes" id="UP000218231">
    <property type="component" value="Unassembled WGS sequence"/>
</dbReference>
<comment type="caution">
    <text evidence="2">The sequence shown here is derived from an EMBL/GenBank/DDBJ whole genome shotgun (WGS) entry which is preliminary data.</text>
</comment>
<dbReference type="OrthoDB" id="5805078at2759"/>
<evidence type="ECO:0000313" key="2">
    <source>
        <dbReference type="EMBL" id="PAV78859.1"/>
    </source>
</evidence>
<reference evidence="2 3" key="1">
    <citation type="journal article" date="2017" name="Curr. Biol.">
        <title>Genome architecture and evolution of a unichromosomal asexual nematode.</title>
        <authorList>
            <person name="Fradin H."/>
            <person name="Zegar C."/>
            <person name="Gutwein M."/>
            <person name="Lucas J."/>
            <person name="Kovtun M."/>
            <person name="Corcoran D."/>
            <person name="Baugh L.R."/>
            <person name="Kiontke K."/>
            <person name="Gunsalus K."/>
            <person name="Fitch D.H."/>
            <person name="Piano F."/>
        </authorList>
    </citation>
    <scope>NUCLEOTIDE SEQUENCE [LARGE SCALE GENOMIC DNA]</scope>
    <source>
        <strain evidence="2">PF1309</strain>
    </source>
</reference>
<accession>A0A2A2KYE1</accession>
<sequence length="121" mass="14232">MSKEKEKGKLDDKWSEKDEKKKTKSASPLDSKKEAMAELAASLFLIEWTNTALDVYVKQIRQNYLKPLKEHVTKLKEDEQKDENQSMVARLRKAAEKLNDWEDSHRRSQYTRNMACSNKEI</sequence>
<feature type="compositionally biased region" description="Basic and acidic residues" evidence="1">
    <location>
        <begin position="1"/>
        <end position="21"/>
    </location>
</feature>
<feature type="region of interest" description="Disordered" evidence="1">
    <location>
        <begin position="100"/>
        <end position="121"/>
    </location>
</feature>
<evidence type="ECO:0000313" key="3">
    <source>
        <dbReference type="Proteomes" id="UP000218231"/>
    </source>
</evidence>
<evidence type="ECO:0000256" key="1">
    <source>
        <dbReference type="SAM" id="MobiDB-lite"/>
    </source>
</evidence>
<gene>
    <name evidence="2" type="ORF">WR25_13844</name>
</gene>
<feature type="compositionally biased region" description="Polar residues" evidence="1">
    <location>
        <begin position="110"/>
        <end position="121"/>
    </location>
</feature>
<protein>
    <submittedName>
        <fullName evidence="2">Uncharacterized protein</fullName>
    </submittedName>
</protein>
<feature type="region of interest" description="Disordered" evidence="1">
    <location>
        <begin position="1"/>
        <end position="32"/>
    </location>
</feature>
<keyword evidence="3" id="KW-1185">Reference proteome</keyword>
<organism evidence="2 3">
    <name type="scientific">Diploscapter pachys</name>
    <dbReference type="NCBI Taxonomy" id="2018661"/>
    <lineage>
        <taxon>Eukaryota</taxon>
        <taxon>Metazoa</taxon>
        <taxon>Ecdysozoa</taxon>
        <taxon>Nematoda</taxon>
        <taxon>Chromadorea</taxon>
        <taxon>Rhabditida</taxon>
        <taxon>Rhabditina</taxon>
        <taxon>Rhabditomorpha</taxon>
        <taxon>Rhabditoidea</taxon>
        <taxon>Rhabditidae</taxon>
        <taxon>Diploscapter</taxon>
    </lineage>
</organism>
<name>A0A2A2KYE1_9BILA</name>
<dbReference type="EMBL" id="LIAE01007505">
    <property type="protein sequence ID" value="PAV78859.1"/>
    <property type="molecule type" value="Genomic_DNA"/>
</dbReference>